<dbReference type="SUPFAM" id="SSF50182">
    <property type="entry name" value="Sm-like ribonucleoproteins"/>
    <property type="match status" value="1"/>
</dbReference>
<dbReference type="GO" id="GO:0071209">
    <property type="term" value="F:U7 snRNA binding"/>
    <property type="evidence" value="ECO:0007669"/>
    <property type="project" value="InterPro"/>
</dbReference>
<dbReference type="InterPro" id="IPR010920">
    <property type="entry name" value="LSM_dom_sf"/>
</dbReference>
<sequence>MDYSKKRKLEYRGGAADVEPPKKVLEIPISLGRPSLRRRLEDYYSLIAPDVISNESEWRRKFELIYEKYGGSIEKESALSRKLAKKYGNTVRLKLTVDDEQRKAHKPNSVNRGKVNDEKYYELSELQKGSGIISFTSEGFDPFAVLLAKSSDVYAANSFAQNAPLLNNVDQFRVMLPPCDPCWRQAVQKSHVRKEASTDSTENMRNKIPVFTSLAARYENAGPLSFLHSVHVKRQRIRVMHWNLLLRDVDEVYTSRITKVLEDEALSKAELELKRRTSIQNICRKKSYDVGQQTIRKKRTDATVNEINGVKVGQRHMHQILVRGDNIVSIWRADDEKTQSLG</sequence>
<comment type="caution">
    <text evidence="1">The sequence shown here is derived from an EMBL/GenBank/DDBJ whole genome shotgun (WGS) entry which is preliminary data.</text>
</comment>
<dbReference type="Proteomes" id="UP001054902">
    <property type="component" value="Unassembled WGS sequence"/>
</dbReference>
<protein>
    <submittedName>
        <fullName evidence="1">Uncharacterized protein</fullName>
    </submittedName>
</protein>
<dbReference type="InterPro" id="IPR039267">
    <property type="entry name" value="Lsm11"/>
</dbReference>
<dbReference type="GO" id="GO:0006398">
    <property type="term" value="P:mRNA 3'-end processing by stem-loop binding and cleavage"/>
    <property type="evidence" value="ECO:0007669"/>
    <property type="project" value="TreeGrafter"/>
</dbReference>
<keyword evidence="2" id="KW-1185">Reference proteome</keyword>
<dbReference type="EMBL" id="BLLK01000069">
    <property type="protein sequence ID" value="GFH60950.1"/>
    <property type="molecule type" value="Genomic_DNA"/>
</dbReference>
<reference evidence="1 2" key="1">
    <citation type="journal article" date="2021" name="Sci. Rep.">
        <title>The genome of the diatom Chaetoceros tenuissimus carries an ancient integrated fragment of an extant virus.</title>
        <authorList>
            <person name="Hongo Y."/>
            <person name="Kimura K."/>
            <person name="Takaki Y."/>
            <person name="Yoshida Y."/>
            <person name="Baba S."/>
            <person name="Kobayashi G."/>
            <person name="Nagasaki K."/>
            <person name="Hano T."/>
            <person name="Tomaru Y."/>
        </authorList>
    </citation>
    <scope>NUCLEOTIDE SEQUENCE [LARGE SCALE GENOMIC DNA]</scope>
    <source>
        <strain evidence="1 2">NIES-3715</strain>
    </source>
</reference>
<name>A0AAD3HES0_9STRA</name>
<proteinExistence type="predicted"/>
<dbReference type="Gene3D" id="2.30.30.100">
    <property type="match status" value="1"/>
</dbReference>
<organism evidence="1 2">
    <name type="scientific">Chaetoceros tenuissimus</name>
    <dbReference type="NCBI Taxonomy" id="426638"/>
    <lineage>
        <taxon>Eukaryota</taxon>
        <taxon>Sar</taxon>
        <taxon>Stramenopiles</taxon>
        <taxon>Ochrophyta</taxon>
        <taxon>Bacillariophyta</taxon>
        <taxon>Coscinodiscophyceae</taxon>
        <taxon>Chaetocerotophycidae</taxon>
        <taxon>Chaetocerotales</taxon>
        <taxon>Chaetocerotaceae</taxon>
        <taxon>Chaetoceros</taxon>
    </lineage>
</organism>
<dbReference type="PANTHER" id="PTHR21415:SF1">
    <property type="entry name" value="U7 SNRNA-ASSOCIATED SM-LIKE PROTEIN LSM11"/>
    <property type="match status" value="1"/>
</dbReference>
<dbReference type="PANTHER" id="PTHR21415">
    <property type="entry name" value="U7 SNRNA-ASSOCIATED SM-LIKE PROTEIN LSM11"/>
    <property type="match status" value="1"/>
</dbReference>
<evidence type="ECO:0000313" key="2">
    <source>
        <dbReference type="Proteomes" id="UP001054902"/>
    </source>
</evidence>
<accession>A0AAD3HES0</accession>
<evidence type="ECO:0000313" key="1">
    <source>
        <dbReference type="EMBL" id="GFH60950.1"/>
    </source>
</evidence>
<dbReference type="AlphaFoldDB" id="A0AAD3HES0"/>
<dbReference type="GO" id="GO:0005683">
    <property type="term" value="C:U7 snRNP"/>
    <property type="evidence" value="ECO:0007669"/>
    <property type="project" value="TreeGrafter"/>
</dbReference>
<gene>
    <name evidence="1" type="ORF">CTEN210_17426</name>
</gene>